<feature type="domain" description="DhaK" evidence="6">
    <location>
        <begin position="7"/>
        <end position="330"/>
    </location>
</feature>
<dbReference type="AlphaFoldDB" id="A0A1H4L0P5"/>
<keyword evidence="1" id="KW-0808">Transferase</keyword>
<dbReference type="PROSITE" id="PS51481">
    <property type="entry name" value="DHAK"/>
    <property type="match status" value="1"/>
</dbReference>
<dbReference type="GO" id="GO:0004371">
    <property type="term" value="F:glycerone kinase activity"/>
    <property type="evidence" value="ECO:0007669"/>
    <property type="project" value="InterPro"/>
</dbReference>
<dbReference type="GO" id="GO:0019563">
    <property type="term" value="P:glycerol catabolic process"/>
    <property type="evidence" value="ECO:0007669"/>
    <property type="project" value="TreeGrafter"/>
</dbReference>
<evidence type="ECO:0000256" key="3">
    <source>
        <dbReference type="ARBA" id="ARBA00022777"/>
    </source>
</evidence>
<dbReference type="PANTHER" id="PTHR28629:SF4">
    <property type="entry name" value="TRIOKINASE_FMN CYCLASE"/>
    <property type="match status" value="1"/>
</dbReference>
<dbReference type="SMART" id="SM01120">
    <property type="entry name" value="Dak2"/>
    <property type="match status" value="1"/>
</dbReference>
<accession>A0A1H4L0P5</accession>
<dbReference type="SUPFAM" id="SSF82549">
    <property type="entry name" value="DAK1/DegV-like"/>
    <property type="match status" value="1"/>
</dbReference>
<dbReference type="GO" id="GO:0005524">
    <property type="term" value="F:ATP binding"/>
    <property type="evidence" value="ECO:0007669"/>
    <property type="project" value="UniProtKB-KW"/>
</dbReference>
<dbReference type="RefSeq" id="WP_091181811.1">
    <property type="nucleotide sequence ID" value="NZ_FNRY01000001.1"/>
</dbReference>
<dbReference type="STRING" id="640635.SAMN04489806_1382"/>
<dbReference type="SUPFAM" id="SSF101473">
    <property type="entry name" value="DhaL-like"/>
    <property type="match status" value="1"/>
</dbReference>
<dbReference type="Pfam" id="PF02734">
    <property type="entry name" value="Dak2"/>
    <property type="match status" value="1"/>
</dbReference>
<evidence type="ECO:0000256" key="1">
    <source>
        <dbReference type="ARBA" id="ARBA00022679"/>
    </source>
</evidence>
<protein>
    <submittedName>
        <fullName evidence="7">Dihydroxyacetone kinase</fullName>
    </submittedName>
</protein>
<dbReference type="FunFam" id="3.40.50.10440:FF:000001">
    <property type="entry name" value="Dihydroxyacetone kinase, DhaK subunit"/>
    <property type="match status" value="1"/>
</dbReference>
<organism evidence="7 8">
    <name type="scientific">Paramicrobacterium humi</name>
    <dbReference type="NCBI Taxonomy" id="640635"/>
    <lineage>
        <taxon>Bacteria</taxon>
        <taxon>Bacillati</taxon>
        <taxon>Actinomycetota</taxon>
        <taxon>Actinomycetes</taxon>
        <taxon>Micrococcales</taxon>
        <taxon>Microbacteriaceae</taxon>
        <taxon>Paramicrobacterium</taxon>
    </lineage>
</organism>
<dbReference type="PROSITE" id="PS51480">
    <property type="entry name" value="DHAL"/>
    <property type="match status" value="1"/>
</dbReference>
<dbReference type="Pfam" id="PF02733">
    <property type="entry name" value="Dak1"/>
    <property type="match status" value="1"/>
</dbReference>
<dbReference type="Gene3D" id="3.30.1180.20">
    <property type="entry name" value="Dihydroxyacetone kinase, domain 2"/>
    <property type="match status" value="1"/>
</dbReference>
<proteinExistence type="predicted"/>
<dbReference type="InterPro" id="IPR004006">
    <property type="entry name" value="DhaK_dom"/>
</dbReference>
<sequence>MRKIINSADQFVDEVLDGVLLAHGNQLRSATRDNRAIVRADAPAPGRVGIVTGGGSGHLPFFLGYVGKGLCSAVAVGNVFSSPSSAQIHAASVAVSAGAGLLYLYGNYGGDVYNFDMSADLCRSSGIDVRTVLGTDDIESAPAGQENTRRGVAGLVLVYKVAGAAAERLYSLDDVERIARKAVAATRTMGVGLSPTVLPAAGEETFTLDEGEMEIGVGIHGEKGTHRGPLESADEITDRFLAQLDTELDLTEGARVAVLVNGLGATPLEELYVVYRRVHRVLADRGVSIAYRLIGEYVTSLEMAGASLSIMQLDDELEELLNDPAASPFFKQGEVADIDVAPTVIDASNESSSGVEIGRMGHPSALRAVLLAALPRMSAHKEELRDLDAALGDGDLGITVTSGSEAVVDVLEDLPEDVDARSILSSIGLAFSGANPSTFAALVGSGLIGAAESFAPEEDLIGARIAPLLRAVTDRIAERGGAQVGDKTLLDVLDAVASALEHGSALDRIADVAKTTVDETAQLKSKRGRAAWQQERSVGQADPGSVAIQRFVEEIVRAADHSGASGA</sequence>
<feature type="domain" description="DhaL" evidence="5">
    <location>
        <begin position="364"/>
        <end position="557"/>
    </location>
</feature>
<dbReference type="PANTHER" id="PTHR28629">
    <property type="entry name" value="TRIOKINASE/FMN CYCLASE"/>
    <property type="match status" value="1"/>
</dbReference>
<keyword evidence="4" id="KW-0067">ATP-binding</keyword>
<dbReference type="GO" id="GO:0005829">
    <property type="term" value="C:cytosol"/>
    <property type="evidence" value="ECO:0007669"/>
    <property type="project" value="TreeGrafter"/>
</dbReference>
<evidence type="ECO:0000256" key="2">
    <source>
        <dbReference type="ARBA" id="ARBA00022741"/>
    </source>
</evidence>
<dbReference type="InterPro" id="IPR004007">
    <property type="entry name" value="DhaL_dom"/>
</dbReference>
<dbReference type="Gene3D" id="1.25.40.340">
    <property type="match status" value="1"/>
</dbReference>
<evidence type="ECO:0000313" key="8">
    <source>
        <dbReference type="Proteomes" id="UP000199183"/>
    </source>
</evidence>
<dbReference type="OrthoDB" id="9806345at2"/>
<dbReference type="NCBIfam" id="NF011049">
    <property type="entry name" value="PRK14479.1"/>
    <property type="match status" value="1"/>
</dbReference>
<keyword evidence="8" id="KW-1185">Reference proteome</keyword>
<dbReference type="InterPro" id="IPR036117">
    <property type="entry name" value="DhaL_dom_sf"/>
</dbReference>
<keyword evidence="3 7" id="KW-0418">Kinase</keyword>
<dbReference type="EMBL" id="FNRY01000001">
    <property type="protein sequence ID" value="SEB64359.1"/>
    <property type="molecule type" value="Genomic_DNA"/>
</dbReference>
<evidence type="ECO:0000259" key="5">
    <source>
        <dbReference type="PROSITE" id="PS51480"/>
    </source>
</evidence>
<name>A0A1H4L0P5_9MICO</name>
<reference evidence="7 8" key="1">
    <citation type="submission" date="2016-10" db="EMBL/GenBank/DDBJ databases">
        <authorList>
            <person name="de Groot N.N."/>
        </authorList>
    </citation>
    <scope>NUCLEOTIDE SEQUENCE [LARGE SCALE GENOMIC DNA]</scope>
    <source>
        <strain evidence="7 8">DSM 21799</strain>
    </source>
</reference>
<keyword evidence="2" id="KW-0547">Nucleotide-binding</keyword>
<dbReference type="InterPro" id="IPR050861">
    <property type="entry name" value="Dihydroxyacetone_Kinase"/>
</dbReference>
<dbReference type="Proteomes" id="UP000199183">
    <property type="component" value="Unassembled WGS sequence"/>
</dbReference>
<evidence type="ECO:0000259" key="6">
    <source>
        <dbReference type="PROSITE" id="PS51481"/>
    </source>
</evidence>
<evidence type="ECO:0000313" key="7">
    <source>
        <dbReference type="EMBL" id="SEB64359.1"/>
    </source>
</evidence>
<gene>
    <name evidence="7" type="ORF">SAMN04489806_1382</name>
</gene>
<dbReference type="Gene3D" id="3.40.50.10440">
    <property type="entry name" value="Dihydroxyacetone kinase, domain 1"/>
    <property type="match status" value="1"/>
</dbReference>
<evidence type="ECO:0000256" key="4">
    <source>
        <dbReference type="ARBA" id="ARBA00022840"/>
    </source>
</evidence>